<dbReference type="InterPro" id="IPR001807">
    <property type="entry name" value="ClC"/>
</dbReference>
<dbReference type="OrthoDB" id="428525at2759"/>
<feature type="transmembrane region" description="Helical" evidence="7">
    <location>
        <begin position="254"/>
        <end position="278"/>
    </location>
</feature>
<evidence type="ECO:0008006" key="10">
    <source>
        <dbReference type="Google" id="ProtNLM"/>
    </source>
</evidence>
<dbReference type="Pfam" id="PF00654">
    <property type="entry name" value="Voltage_CLC"/>
    <property type="match status" value="1"/>
</dbReference>
<organism evidence="8 9">
    <name type="scientific">Stichopus japonicus</name>
    <name type="common">Sea cucumber</name>
    <dbReference type="NCBI Taxonomy" id="307972"/>
    <lineage>
        <taxon>Eukaryota</taxon>
        <taxon>Metazoa</taxon>
        <taxon>Echinodermata</taxon>
        <taxon>Eleutherozoa</taxon>
        <taxon>Echinozoa</taxon>
        <taxon>Holothuroidea</taxon>
        <taxon>Aspidochirotacea</taxon>
        <taxon>Aspidochirotida</taxon>
        <taxon>Stichopodidae</taxon>
        <taxon>Apostichopus</taxon>
    </lineage>
</organism>
<keyword evidence="2 7" id="KW-0812">Transmembrane</keyword>
<dbReference type="Gene3D" id="1.10.3080.10">
    <property type="entry name" value="Clc chloride channel"/>
    <property type="match status" value="1"/>
</dbReference>
<evidence type="ECO:0000256" key="7">
    <source>
        <dbReference type="SAM" id="Phobius"/>
    </source>
</evidence>
<dbReference type="AlphaFoldDB" id="A0A2G8KNW0"/>
<dbReference type="EMBL" id="MRZV01000455">
    <property type="protein sequence ID" value="PIK49628.1"/>
    <property type="molecule type" value="Genomic_DNA"/>
</dbReference>
<dbReference type="InterPro" id="IPR046342">
    <property type="entry name" value="CBS_dom_sf"/>
</dbReference>
<evidence type="ECO:0000256" key="1">
    <source>
        <dbReference type="ARBA" id="ARBA00004141"/>
    </source>
</evidence>
<accession>A0A2G8KNW0</accession>
<evidence type="ECO:0000256" key="6">
    <source>
        <dbReference type="ARBA" id="ARBA00023136"/>
    </source>
</evidence>
<dbReference type="PANTHER" id="PTHR11689">
    <property type="entry name" value="CHLORIDE CHANNEL PROTEIN CLC FAMILY MEMBER"/>
    <property type="match status" value="1"/>
</dbReference>
<evidence type="ECO:0000256" key="5">
    <source>
        <dbReference type="ARBA" id="ARBA00023122"/>
    </source>
</evidence>
<evidence type="ECO:0000256" key="3">
    <source>
        <dbReference type="ARBA" id="ARBA00022737"/>
    </source>
</evidence>
<comment type="caution">
    <text evidence="8">The sequence shown here is derived from an EMBL/GenBank/DDBJ whole genome shotgun (WGS) entry which is preliminary data.</text>
</comment>
<dbReference type="SUPFAM" id="SSF81340">
    <property type="entry name" value="Clc chloride channel"/>
    <property type="match status" value="1"/>
</dbReference>
<keyword evidence="9" id="KW-1185">Reference proteome</keyword>
<dbReference type="STRING" id="307972.A0A2G8KNW0"/>
<evidence type="ECO:0000256" key="2">
    <source>
        <dbReference type="ARBA" id="ARBA00022692"/>
    </source>
</evidence>
<feature type="transmembrane region" description="Helical" evidence="7">
    <location>
        <begin position="284"/>
        <end position="301"/>
    </location>
</feature>
<dbReference type="InterPro" id="IPR014743">
    <property type="entry name" value="Cl-channel_core"/>
</dbReference>
<sequence length="399" mass="44724">MKLSWQVFFSCMVSTVTTDLFNSAFSSFRYDGQFGLFKADKYILFQVRKGLDVNIIMFIPTVIIGMIGGVLGALFVFSNLKLARVRRALIAKFESPLTQKLFRLLEPCVIVVLVTTGSIFLPAAFDCSPYTCYYRGETEAPVNKGLSPQCLDSNTTAYTEKSVSYYTCPQTNSDYNKTFNQVATSSLLRGRKPFTISSPGDSLGVYIPASVYCPHLLFHLGLLVLWSIHLCWSCRAHVMLNRMNIGRGWTLEHFALIGAASFFGGVSRLTMSLTVIMMEITNDVQFLLPIMVAIMTAKWVGDLFTLPLYHALLEVKCIPFLDSEPVIMHAKKNVNLELFTARQAMATPPVVVHPRESVRRLSNLLINTKHGGYPMVPGSEAPEKKDKFMGIITRYLMMH</sequence>
<protein>
    <recommendedName>
        <fullName evidence="10">Chloride channel protein</fullName>
    </recommendedName>
</protein>
<evidence type="ECO:0000313" key="9">
    <source>
        <dbReference type="Proteomes" id="UP000230750"/>
    </source>
</evidence>
<dbReference type="SUPFAM" id="SSF54631">
    <property type="entry name" value="CBS-domain pair"/>
    <property type="match status" value="1"/>
</dbReference>
<keyword evidence="4 7" id="KW-1133">Transmembrane helix</keyword>
<dbReference type="GO" id="GO:0016020">
    <property type="term" value="C:membrane"/>
    <property type="evidence" value="ECO:0007669"/>
    <property type="project" value="UniProtKB-SubCell"/>
</dbReference>
<keyword evidence="6 7" id="KW-0472">Membrane</keyword>
<evidence type="ECO:0000313" key="8">
    <source>
        <dbReference type="EMBL" id="PIK49628.1"/>
    </source>
</evidence>
<dbReference type="GO" id="GO:0015108">
    <property type="term" value="F:chloride transmembrane transporter activity"/>
    <property type="evidence" value="ECO:0007669"/>
    <property type="project" value="InterPro"/>
</dbReference>
<dbReference type="InterPro" id="IPR051280">
    <property type="entry name" value="Cl-channel/antiporter"/>
</dbReference>
<dbReference type="Proteomes" id="UP000230750">
    <property type="component" value="Unassembled WGS sequence"/>
</dbReference>
<reference evidence="8 9" key="1">
    <citation type="journal article" date="2017" name="PLoS Biol.">
        <title>The sea cucumber genome provides insights into morphological evolution and visceral regeneration.</title>
        <authorList>
            <person name="Zhang X."/>
            <person name="Sun L."/>
            <person name="Yuan J."/>
            <person name="Sun Y."/>
            <person name="Gao Y."/>
            <person name="Zhang L."/>
            <person name="Li S."/>
            <person name="Dai H."/>
            <person name="Hamel J.F."/>
            <person name="Liu C."/>
            <person name="Yu Y."/>
            <person name="Liu S."/>
            <person name="Lin W."/>
            <person name="Guo K."/>
            <person name="Jin S."/>
            <person name="Xu P."/>
            <person name="Storey K.B."/>
            <person name="Huan P."/>
            <person name="Zhang T."/>
            <person name="Zhou Y."/>
            <person name="Zhang J."/>
            <person name="Lin C."/>
            <person name="Li X."/>
            <person name="Xing L."/>
            <person name="Huo D."/>
            <person name="Sun M."/>
            <person name="Wang L."/>
            <person name="Mercier A."/>
            <person name="Li F."/>
            <person name="Yang H."/>
            <person name="Xiang J."/>
        </authorList>
    </citation>
    <scope>NUCLEOTIDE SEQUENCE [LARGE SCALE GENOMIC DNA]</scope>
    <source>
        <strain evidence="8">Shaxun</strain>
        <tissue evidence="8">Muscle</tissue>
    </source>
</reference>
<dbReference type="PANTHER" id="PTHR11689:SF89">
    <property type="entry name" value="CHLORIDE CHANNEL PROTEIN"/>
    <property type="match status" value="1"/>
</dbReference>
<proteinExistence type="predicted"/>
<feature type="transmembrane region" description="Helical" evidence="7">
    <location>
        <begin position="55"/>
        <end position="80"/>
    </location>
</feature>
<feature type="transmembrane region" description="Helical" evidence="7">
    <location>
        <begin position="101"/>
        <end position="125"/>
    </location>
</feature>
<keyword evidence="5" id="KW-0129">CBS domain</keyword>
<keyword evidence="3" id="KW-0677">Repeat</keyword>
<name>A0A2G8KNW0_STIJA</name>
<feature type="transmembrane region" description="Helical" evidence="7">
    <location>
        <begin position="216"/>
        <end position="234"/>
    </location>
</feature>
<gene>
    <name evidence="8" type="ORF">BSL78_13487</name>
</gene>
<comment type="subcellular location">
    <subcellularLocation>
        <location evidence="1">Membrane</location>
        <topology evidence="1">Multi-pass membrane protein</topology>
    </subcellularLocation>
</comment>
<evidence type="ECO:0000256" key="4">
    <source>
        <dbReference type="ARBA" id="ARBA00022989"/>
    </source>
</evidence>